<comment type="caution">
    <text evidence="2">The sequence shown here is derived from an EMBL/GenBank/DDBJ whole genome shotgun (WGS) entry which is preliminary data.</text>
</comment>
<dbReference type="Proteomes" id="UP000807025">
    <property type="component" value="Unassembled WGS sequence"/>
</dbReference>
<sequence>MKCLQRITVLTDQADNAIHGFAIGRQKHTGRRLNVPARTEQLDIMLAFSGLAIPKKHVQLPASSQRTRRSGAIAQQVRALAQKGHYKSADEILHTLDRAPRGYSPLPDDDGTQGVTIPPSSASVRFPSHVFMHQLLRDNKPVRAARKLEWMIEGGVRVRTRTFNAIISTLLSKMPKFTVKKLDKSNEGDTGTQRLGETAVARPFTSDRIRETFCRQAVALLQLARTHGVKREIWMYERVLDGLMLQGQYVEAALLFDMLAKDWQVHRALEEAFSTPVSPPSQIISQPKDSKLYTLYTILAASSLPPSSSLLRRILNPVKEMFRRIKTFRYLPTHAVHSSLQAYVILLTTLHQRQIPYADISLLIEAVSACPVNSRVRKNPVWVVRQEGGPPRKVDALTYADEVLEALINDLPKDLPTFPALEASYERSDDAVSKDRHAGIPLRKLFKESATIHIPFAFSSTPQRPPTELRLPYLPPILPPLDEASYLSLMTYTLYVRQDTSLARTVFVHMTAMRNPALTPGPSVWTTLQNAVIGNATLGEPRSKGEPRSSWRTGVHMNSERVDEILSRVVTSEEKDRMLGLSDKVSQAGGTTSNVPSSH</sequence>
<accession>A0A9P5ZQ08</accession>
<evidence type="ECO:0000313" key="2">
    <source>
        <dbReference type="EMBL" id="KAF9490590.1"/>
    </source>
</evidence>
<feature type="compositionally biased region" description="Polar residues" evidence="1">
    <location>
        <begin position="584"/>
        <end position="599"/>
    </location>
</feature>
<protein>
    <submittedName>
        <fullName evidence="2">Uncharacterized protein</fullName>
    </submittedName>
</protein>
<name>A0A9P5ZQ08_PLEER</name>
<reference evidence="2" key="1">
    <citation type="submission" date="2020-11" db="EMBL/GenBank/DDBJ databases">
        <authorList>
            <consortium name="DOE Joint Genome Institute"/>
            <person name="Ahrendt S."/>
            <person name="Riley R."/>
            <person name="Andreopoulos W."/>
            <person name="Labutti K."/>
            <person name="Pangilinan J."/>
            <person name="Ruiz-Duenas F.J."/>
            <person name="Barrasa J.M."/>
            <person name="Sanchez-Garcia M."/>
            <person name="Camarero S."/>
            <person name="Miyauchi S."/>
            <person name="Serrano A."/>
            <person name="Linde D."/>
            <person name="Babiker R."/>
            <person name="Drula E."/>
            <person name="Ayuso-Fernandez I."/>
            <person name="Pacheco R."/>
            <person name="Padilla G."/>
            <person name="Ferreira P."/>
            <person name="Barriuso J."/>
            <person name="Kellner H."/>
            <person name="Castanera R."/>
            <person name="Alfaro M."/>
            <person name="Ramirez L."/>
            <person name="Pisabarro A.G."/>
            <person name="Kuo A."/>
            <person name="Tritt A."/>
            <person name="Lipzen A."/>
            <person name="He G."/>
            <person name="Yan M."/>
            <person name="Ng V."/>
            <person name="Cullen D."/>
            <person name="Martin F."/>
            <person name="Rosso M.-N."/>
            <person name="Henrissat B."/>
            <person name="Hibbett D."/>
            <person name="Martinez A.T."/>
            <person name="Grigoriev I.V."/>
        </authorList>
    </citation>
    <scope>NUCLEOTIDE SEQUENCE</scope>
    <source>
        <strain evidence="2">ATCC 90797</strain>
    </source>
</reference>
<keyword evidence="3" id="KW-1185">Reference proteome</keyword>
<proteinExistence type="predicted"/>
<dbReference type="AlphaFoldDB" id="A0A9P5ZQ08"/>
<evidence type="ECO:0000256" key="1">
    <source>
        <dbReference type="SAM" id="MobiDB-lite"/>
    </source>
</evidence>
<evidence type="ECO:0000313" key="3">
    <source>
        <dbReference type="Proteomes" id="UP000807025"/>
    </source>
</evidence>
<dbReference type="EMBL" id="MU154638">
    <property type="protein sequence ID" value="KAF9490590.1"/>
    <property type="molecule type" value="Genomic_DNA"/>
</dbReference>
<organism evidence="2 3">
    <name type="scientific">Pleurotus eryngii</name>
    <name type="common">Boletus of the steppes</name>
    <dbReference type="NCBI Taxonomy" id="5323"/>
    <lineage>
        <taxon>Eukaryota</taxon>
        <taxon>Fungi</taxon>
        <taxon>Dikarya</taxon>
        <taxon>Basidiomycota</taxon>
        <taxon>Agaricomycotina</taxon>
        <taxon>Agaricomycetes</taxon>
        <taxon>Agaricomycetidae</taxon>
        <taxon>Agaricales</taxon>
        <taxon>Pleurotineae</taxon>
        <taxon>Pleurotaceae</taxon>
        <taxon>Pleurotus</taxon>
    </lineage>
</organism>
<dbReference type="OrthoDB" id="2930535at2759"/>
<feature type="region of interest" description="Disordered" evidence="1">
    <location>
        <begin position="573"/>
        <end position="599"/>
    </location>
</feature>
<gene>
    <name evidence="2" type="ORF">BDN71DRAFT_1454108</name>
</gene>